<protein>
    <submittedName>
        <fullName evidence="5">Ketoacyl-ACP synthase III</fullName>
    </submittedName>
</protein>
<evidence type="ECO:0000256" key="1">
    <source>
        <dbReference type="ARBA" id="ARBA00022679"/>
    </source>
</evidence>
<dbReference type="PANTHER" id="PTHR34069">
    <property type="entry name" value="3-OXOACYL-[ACYL-CARRIER-PROTEIN] SYNTHASE 3"/>
    <property type="match status" value="1"/>
</dbReference>
<dbReference type="RefSeq" id="WP_394850118.1">
    <property type="nucleotide sequence ID" value="NZ_CP089982.1"/>
</dbReference>
<dbReference type="EMBL" id="CP089982">
    <property type="protein sequence ID" value="WXA99480.1"/>
    <property type="molecule type" value="Genomic_DNA"/>
</dbReference>
<dbReference type="Pfam" id="PF08541">
    <property type="entry name" value="ACP_syn_III_C"/>
    <property type="match status" value="1"/>
</dbReference>
<keyword evidence="1" id="KW-0808">Transferase</keyword>
<keyword evidence="6" id="KW-1185">Reference proteome</keyword>
<dbReference type="CDD" id="cd00830">
    <property type="entry name" value="KAS_III"/>
    <property type="match status" value="1"/>
</dbReference>
<feature type="domain" description="Beta-ketoacyl-[acyl-carrier-protein] synthase III N-terminal" evidence="4">
    <location>
        <begin position="109"/>
        <end position="153"/>
    </location>
</feature>
<dbReference type="Gene3D" id="3.40.47.10">
    <property type="match status" value="1"/>
</dbReference>
<feature type="domain" description="Beta-ketoacyl-[acyl-carrier-protein] synthase III N-terminal" evidence="4">
    <location>
        <begin position="176"/>
        <end position="210"/>
    </location>
</feature>
<gene>
    <name evidence="5" type="ORF">LZC95_22000</name>
</gene>
<dbReference type="PANTHER" id="PTHR34069:SF2">
    <property type="entry name" value="BETA-KETOACYL-[ACYL-CARRIER-PROTEIN] SYNTHASE III"/>
    <property type="match status" value="1"/>
</dbReference>
<sequence>MAKIGFEIIGTGHYVPGEPVTNHDLARVMNTSDEWIYQRSGIRQRHYAPDGVGPSDLAYEAAKRALESAGLTAKDIDYIVFATMTPDYVFPGSGALLGAKLGIAGTPALDLRQQCAAMLFGLQMVDGLVQTGAAKTILFVGAEAHAGFMPWKDWGALDPKNGREASIEDKTKVDKHRNLAILFGDGAGALVFRATDRDAGLRGMKLHSDGRSAELLYVPGGGFRARPYWREDSHEEEAHIPRMDGRELFRFAVTKLPATARELCEEHKVGIDEIDWFLAHQANRRINEYIRDQLGVPPEKLPSNIDRFGNTSAGTLPILIDEQMRAGNLKRGQLSMILALGAGIHWGCAFLRF</sequence>
<proteinExistence type="predicted"/>
<dbReference type="SUPFAM" id="SSF53901">
    <property type="entry name" value="Thiolase-like"/>
    <property type="match status" value="1"/>
</dbReference>
<keyword evidence="2" id="KW-0012">Acyltransferase</keyword>
<dbReference type="Proteomes" id="UP001379533">
    <property type="component" value="Chromosome"/>
</dbReference>
<reference evidence="5 6" key="1">
    <citation type="submission" date="2021-12" db="EMBL/GenBank/DDBJ databases">
        <title>Discovery of the Pendulisporaceae a myxobacterial family with distinct sporulation behavior and unique specialized metabolism.</title>
        <authorList>
            <person name="Garcia R."/>
            <person name="Popoff A."/>
            <person name="Bader C.D."/>
            <person name="Loehr J."/>
            <person name="Walesch S."/>
            <person name="Walt C."/>
            <person name="Boldt J."/>
            <person name="Bunk B."/>
            <person name="Haeckl F.J.F.P.J."/>
            <person name="Gunesch A.P."/>
            <person name="Birkelbach J."/>
            <person name="Nuebel U."/>
            <person name="Pietschmann T."/>
            <person name="Bach T."/>
            <person name="Mueller R."/>
        </authorList>
    </citation>
    <scope>NUCLEOTIDE SEQUENCE [LARGE SCALE GENOMIC DNA]</scope>
    <source>
        <strain evidence="5 6">MSr12523</strain>
    </source>
</reference>
<organism evidence="5 6">
    <name type="scientific">Pendulispora brunnea</name>
    <dbReference type="NCBI Taxonomy" id="2905690"/>
    <lineage>
        <taxon>Bacteria</taxon>
        <taxon>Pseudomonadati</taxon>
        <taxon>Myxococcota</taxon>
        <taxon>Myxococcia</taxon>
        <taxon>Myxococcales</taxon>
        <taxon>Sorangiineae</taxon>
        <taxon>Pendulisporaceae</taxon>
        <taxon>Pendulispora</taxon>
    </lineage>
</organism>
<dbReference type="InterPro" id="IPR013751">
    <property type="entry name" value="ACP_syn_III_N"/>
</dbReference>
<evidence type="ECO:0000256" key="2">
    <source>
        <dbReference type="ARBA" id="ARBA00023315"/>
    </source>
</evidence>
<accession>A0ABZ2KLE1</accession>
<evidence type="ECO:0000313" key="5">
    <source>
        <dbReference type="EMBL" id="WXA99480.1"/>
    </source>
</evidence>
<dbReference type="InterPro" id="IPR013747">
    <property type="entry name" value="ACP_syn_III_C"/>
</dbReference>
<name>A0ABZ2KLE1_9BACT</name>
<evidence type="ECO:0000313" key="6">
    <source>
        <dbReference type="Proteomes" id="UP001379533"/>
    </source>
</evidence>
<feature type="domain" description="Beta-ketoacyl-[acyl-carrier-protein] synthase III C-terminal" evidence="3">
    <location>
        <begin position="264"/>
        <end position="352"/>
    </location>
</feature>
<evidence type="ECO:0000259" key="3">
    <source>
        <dbReference type="Pfam" id="PF08541"/>
    </source>
</evidence>
<dbReference type="InterPro" id="IPR016039">
    <property type="entry name" value="Thiolase-like"/>
</dbReference>
<dbReference type="Pfam" id="PF08545">
    <property type="entry name" value="ACP_syn_III"/>
    <property type="match status" value="2"/>
</dbReference>
<evidence type="ECO:0000259" key="4">
    <source>
        <dbReference type="Pfam" id="PF08545"/>
    </source>
</evidence>